<dbReference type="OrthoDB" id="548867at2759"/>
<dbReference type="Pfam" id="PF03969">
    <property type="entry name" value="AFG1_ATPase"/>
    <property type="match status" value="1"/>
</dbReference>
<comment type="caution">
    <text evidence="4">The sequence shown here is derived from an EMBL/GenBank/DDBJ whole genome shotgun (WGS) entry which is preliminary data.</text>
</comment>
<dbReference type="Proteomes" id="UP000614601">
    <property type="component" value="Unassembled WGS sequence"/>
</dbReference>
<sequence>MSRLLQVNLHVFRSKRFQSVLARYNELVKAGTLSEDKYQLTVVKELDRLCDDLKGYEPQSVETIENAGFLSKFSLFKEKTPEVVKTVPKGLYIYGAVGGGKTMLMDMFFDRAPLEKKSRVHFHEFMRDFHHQLHELKMRGPERQRGERPSHDHVPEIARSIAERSYLLCFDEFQVTDIADAMILKRLFSQLFNLGLIAVCTSNRKPDDLYKNGLQRHQFVPFIDMLKEKCSEVTLESGKDYRIGGKKSSQSYFICGQEDEHLENMFKRLISQETDTVRPRTLNILGRELHLSKCCGRVAFLEFKELCEKPLGATDYLAIARVFHTVLIKNVPIFTRDKLSESRRFITMIDTFYDMRTRVALSAATSLDQLFQMNGDDPVELSDSQRILMDDLKVAEGKDGSSANVFSGQEEIFAFKRTVSRLQEMQTDSYWSR</sequence>
<dbReference type="SUPFAM" id="SSF52540">
    <property type="entry name" value="P-loop containing nucleoside triphosphate hydrolases"/>
    <property type="match status" value="1"/>
</dbReference>
<keyword evidence="5" id="KW-1185">Reference proteome</keyword>
<evidence type="ECO:0000256" key="2">
    <source>
        <dbReference type="ARBA" id="ARBA00022741"/>
    </source>
</evidence>
<evidence type="ECO:0000256" key="1">
    <source>
        <dbReference type="ARBA" id="ARBA00010322"/>
    </source>
</evidence>
<evidence type="ECO:0000313" key="4">
    <source>
        <dbReference type="EMBL" id="CAD5207465.1"/>
    </source>
</evidence>
<dbReference type="GO" id="GO:0005739">
    <property type="term" value="C:mitochondrion"/>
    <property type="evidence" value="ECO:0007669"/>
    <property type="project" value="TreeGrafter"/>
</dbReference>
<dbReference type="Proteomes" id="UP000783686">
    <property type="component" value="Unassembled WGS sequence"/>
</dbReference>
<dbReference type="InterPro" id="IPR027417">
    <property type="entry name" value="P-loop_NTPase"/>
</dbReference>
<gene>
    <name evidence="4" type="ORF">BOKJ2_LOCUS2149</name>
</gene>
<dbReference type="EMBL" id="CAJFCW020000001">
    <property type="protein sequence ID" value="CAG9085747.1"/>
    <property type="molecule type" value="Genomic_DNA"/>
</dbReference>
<name>A0A811JVX5_9BILA</name>
<dbReference type="EMBL" id="CAJFDH010000001">
    <property type="protein sequence ID" value="CAD5207465.1"/>
    <property type="molecule type" value="Genomic_DNA"/>
</dbReference>
<dbReference type="NCBIfam" id="NF040713">
    <property type="entry name" value="ZapE"/>
    <property type="match status" value="1"/>
</dbReference>
<protein>
    <recommendedName>
        <fullName evidence="6">AFG1-like ATPase</fullName>
    </recommendedName>
</protein>
<dbReference type="GO" id="GO:0005524">
    <property type="term" value="F:ATP binding"/>
    <property type="evidence" value="ECO:0007669"/>
    <property type="project" value="UniProtKB-KW"/>
</dbReference>
<keyword evidence="2" id="KW-0547">Nucleotide-binding</keyword>
<evidence type="ECO:0000313" key="5">
    <source>
        <dbReference type="Proteomes" id="UP000614601"/>
    </source>
</evidence>
<dbReference type="InterPro" id="IPR005654">
    <property type="entry name" value="ATPase_AFG1-like"/>
</dbReference>
<keyword evidence="3" id="KW-0067">ATP-binding</keyword>
<organism evidence="4 5">
    <name type="scientific">Bursaphelenchus okinawaensis</name>
    <dbReference type="NCBI Taxonomy" id="465554"/>
    <lineage>
        <taxon>Eukaryota</taxon>
        <taxon>Metazoa</taxon>
        <taxon>Ecdysozoa</taxon>
        <taxon>Nematoda</taxon>
        <taxon>Chromadorea</taxon>
        <taxon>Rhabditida</taxon>
        <taxon>Tylenchina</taxon>
        <taxon>Tylenchomorpha</taxon>
        <taxon>Aphelenchoidea</taxon>
        <taxon>Aphelenchoididae</taxon>
        <taxon>Bursaphelenchus</taxon>
    </lineage>
</organism>
<proteinExistence type="inferred from homology"/>
<reference evidence="4" key="1">
    <citation type="submission" date="2020-09" db="EMBL/GenBank/DDBJ databases">
        <authorList>
            <person name="Kikuchi T."/>
        </authorList>
    </citation>
    <scope>NUCLEOTIDE SEQUENCE</scope>
    <source>
        <strain evidence="4">SH1</strain>
    </source>
</reference>
<dbReference type="PANTHER" id="PTHR12169:SF6">
    <property type="entry name" value="AFG1-LIKE ATPASE"/>
    <property type="match status" value="1"/>
</dbReference>
<dbReference type="GO" id="GO:0016887">
    <property type="term" value="F:ATP hydrolysis activity"/>
    <property type="evidence" value="ECO:0007669"/>
    <property type="project" value="InterPro"/>
</dbReference>
<accession>A0A811JVX5</accession>
<dbReference type="Gene3D" id="3.40.50.300">
    <property type="entry name" value="P-loop containing nucleotide triphosphate hydrolases"/>
    <property type="match status" value="1"/>
</dbReference>
<evidence type="ECO:0008006" key="6">
    <source>
        <dbReference type="Google" id="ProtNLM"/>
    </source>
</evidence>
<evidence type="ECO:0000256" key="3">
    <source>
        <dbReference type="ARBA" id="ARBA00022840"/>
    </source>
</evidence>
<comment type="similarity">
    <text evidence="1">Belongs to the AFG1 ATPase family.</text>
</comment>
<dbReference type="PANTHER" id="PTHR12169">
    <property type="entry name" value="ATPASE N2B"/>
    <property type="match status" value="1"/>
</dbReference>
<dbReference type="AlphaFoldDB" id="A0A811JVX5"/>